<feature type="compositionally biased region" description="Basic and acidic residues" evidence="1">
    <location>
        <begin position="122"/>
        <end position="131"/>
    </location>
</feature>
<reference evidence="2 3" key="1">
    <citation type="journal article" date="2021" name="BMC Genomics">
        <title>Datura genome reveals duplications of psychoactive alkaloid biosynthetic genes and high mutation rate following tissue culture.</title>
        <authorList>
            <person name="Rajewski A."/>
            <person name="Carter-House D."/>
            <person name="Stajich J."/>
            <person name="Litt A."/>
        </authorList>
    </citation>
    <scope>NUCLEOTIDE SEQUENCE [LARGE SCALE GENOMIC DNA]</scope>
    <source>
        <strain evidence="2">AR-01</strain>
    </source>
</reference>
<protein>
    <submittedName>
        <fullName evidence="2">Uncharacterized protein</fullName>
    </submittedName>
</protein>
<evidence type="ECO:0000313" key="2">
    <source>
        <dbReference type="EMBL" id="MCD9645063.1"/>
    </source>
</evidence>
<comment type="caution">
    <text evidence="2">The sequence shown here is derived from an EMBL/GenBank/DDBJ whole genome shotgun (WGS) entry which is preliminary data.</text>
</comment>
<organism evidence="2 3">
    <name type="scientific">Datura stramonium</name>
    <name type="common">Jimsonweed</name>
    <name type="synonym">Common thornapple</name>
    <dbReference type="NCBI Taxonomy" id="4076"/>
    <lineage>
        <taxon>Eukaryota</taxon>
        <taxon>Viridiplantae</taxon>
        <taxon>Streptophyta</taxon>
        <taxon>Embryophyta</taxon>
        <taxon>Tracheophyta</taxon>
        <taxon>Spermatophyta</taxon>
        <taxon>Magnoliopsida</taxon>
        <taxon>eudicotyledons</taxon>
        <taxon>Gunneridae</taxon>
        <taxon>Pentapetalae</taxon>
        <taxon>asterids</taxon>
        <taxon>lamiids</taxon>
        <taxon>Solanales</taxon>
        <taxon>Solanaceae</taxon>
        <taxon>Solanoideae</taxon>
        <taxon>Datureae</taxon>
        <taxon>Datura</taxon>
    </lineage>
</organism>
<dbReference type="Proteomes" id="UP000823775">
    <property type="component" value="Unassembled WGS sequence"/>
</dbReference>
<feature type="region of interest" description="Disordered" evidence="1">
    <location>
        <begin position="114"/>
        <end position="156"/>
    </location>
</feature>
<dbReference type="EMBL" id="JACEIK010004324">
    <property type="protein sequence ID" value="MCD9645063.1"/>
    <property type="molecule type" value="Genomic_DNA"/>
</dbReference>
<feature type="compositionally biased region" description="Acidic residues" evidence="1">
    <location>
        <begin position="132"/>
        <end position="150"/>
    </location>
</feature>
<gene>
    <name evidence="2" type="ORF">HAX54_033716</name>
</gene>
<name>A0ABS8VDH5_DATST</name>
<evidence type="ECO:0000256" key="1">
    <source>
        <dbReference type="SAM" id="MobiDB-lite"/>
    </source>
</evidence>
<evidence type="ECO:0000313" key="3">
    <source>
        <dbReference type="Proteomes" id="UP000823775"/>
    </source>
</evidence>
<proteinExistence type="predicted"/>
<accession>A0ABS8VDH5</accession>
<sequence length="182" mass="20863">MGPIFYETRIWDDNSLSVFLHTPEMFCNVMRLTTLDIYARIQRTTDQNEEQTNNEFDIRGSTSLPSGLIQPQTMAGFASHSNYTISNLAHKITCHNFGDNPSLTQLVEIVNHTELANDQSDDSNRDRLHDYGEEDDQLSDEADNLDEDDTQISPYDDSVNYHFNVIPYLDHTEEGPDDIAHY</sequence>
<keyword evidence="3" id="KW-1185">Reference proteome</keyword>